<dbReference type="AlphaFoldDB" id="A0A9W8Z6M3"/>
<keyword evidence="2" id="KW-1185">Reference proteome</keyword>
<reference evidence="1" key="1">
    <citation type="submission" date="2022-10" db="EMBL/GenBank/DDBJ databases">
        <title>Tapping the CABI collections for fungal endophytes: first genome assemblies for Collariella, Neodidymelliopsis, Ascochyta clinopodiicola, Didymella pomorum, Didymosphaeria variabile, Neocosmospora piperis and Neocucurbitaria cava.</title>
        <authorList>
            <person name="Hill R."/>
        </authorList>
    </citation>
    <scope>NUCLEOTIDE SEQUENCE</scope>
    <source>
        <strain evidence="1">IMI 355091</strain>
    </source>
</reference>
<evidence type="ECO:0008006" key="3">
    <source>
        <dbReference type="Google" id="ProtNLM"/>
    </source>
</evidence>
<evidence type="ECO:0000313" key="2">
    <source>
        <dbReference type="Proteomes" id="UP001140510"/>
    </source>
</evidence>
<accession>A0A9W8Z6M3</accession>
<comment type="caution">
    <text evidence="1">The sequence shown here is derived from an EMBL/GenBank/DDBJ whole genome shotgun (WGS) entry which is preliminary data.</text>
</comment>
<proteinExistence type="predicted"/>
<gene>
    <name evidence="1" type="ORF">N0V91_008535</name>
</gene>
<evidence type="ECO:0000313" key="1">
    <source>
        <dbReference type="EMBL" id="KAJ4400598.1"/>
    </source>
</evidence>
<dbReference type="OrthoDB" id="3682027at2759"/>
<name>A0A9W8Z6M3_9PLEO</name>
<dbReference type="Proteomes" id="UP001140510">
    <property type="component" value="Unassembled WGS sequence"/>
</dbReference>
<dbReference type="EMBL" id="JAPEVA010000086">
    <property type="protein sequence ID" value="KAJ4400598.1"/>
    <property type="molecule type" value="Genomic_DNA"/>
</dbReference>
<protein>
    <recommendedName>
        <fullName evidence="3">F-box domain-containing protein</fullName>
    </recommendedName>
</protein>
<sequence length="386" mass="44004">MGSSISLLSLPTELQLQIAVYLVGDGKRDGKNDRPVRSLLNTALTCQQLASVVRQVLCTAPILQSSKVDILIAFLFKYPDLTNKIKHLTIETRETTNIDKAYPAHISHLSPCVLSACKRHVRHLPIRKYTEDQLIGLLKAPRFEDHSVLLALLLTMLPSLRHLYLGGSILLNLPFLRPMIPNEPDDTDWRKPDWTSGPDLSWVLDLIGPRLTHLELPVDLRRNPEANMWTALSIVALPSYFPRLEWLSIPHMAATEITKTSARDVVPPRLHTLILTDARCNCFEAFSRGLVHSETSDPVFPKLKRIEMYHRYPSPGADVDVLEKLRNAGIEVFEYDPDCCLRSGDEFYHPWKYTPDEIRGLEESRHKEYETEWEKAALQCDGDEED</sequence>
<organism evidence="1 2">
    <name type="scientific">Didymella pomorum</name>
    <dbReference type="NCBI Taxonomy" id="749634"/>
    <lineage>
        <taxon>Eukaryota</taxon>
        <taxon>Fungi</taxon>
        <taxon>Dikarya</taxon>
        <taxon>Ascomycota</taxon>
        <taxon>Pezizomycotina</taxon>
        <taxon>Dothideomycetes</taxon>
        <taxon>Pleosporomycetidae</taxon>
        <taxon>Pleosporales</taxon>
        <taxon>Pleosporineae</taxon>
        <taxon>Didymellaceae</taxon>
        <taxon>Didymella</taxon>
    </lineage>
</organism>